<dbReference type="AlphaFoldDB" id="A0A845MEF6"/>
<name>A0A845MEF6_9PROT</name>
<keyword evidence="7 8" id="KW-0472">Membrane</keyword>
<feature type="transmembrane region" description="Helical" evidence="8">
    <location>
        <begin position="318"/>
        <end position="338"/>
    </location>
</feature>
<feature type="transmembrane region" description="Helical" evidence="8">
    <location>
        <begin position="220"/>
        <end position="239"/>
    </location>
</feature>
<dbReference type="Proteomes" id="UP000445696">
    <property type="component" value="Unassembled WGS sequence"/>
</dbReference>
<accession>A0A845MEF6</accession>
<evidence type="ECO:0000256" key="5">
    <source>
        <dbReference type="ARBA" id="ARBA00022692"/>
    </source>
</evidence>
<feature type="transmembrane region" description="Helical" evidence="8">
    <location>
        <begin position="119"/>
        <end position="140"/>
    </location>
</feature>
<protein>
    <recommendedName>
        <fullName evidence="11">Glycosyltransferase RgtA/B/C/D-like domain-containing protein</fullName>
    </recommendedName>
</protein>
<evidence type="ECO:0000256" key="1">
    <source>
        <dbReference type="ARBA" id="ARBA00004651"/>
    </source>
</evidence>
<feature type="transmembrane region" description="Helical" evidence="8">
    <location>
        <begin position="192"/>
        <end position="208"/>
    </location>
</feature>
<evidence type="ECO:0000256" key="2">
    <source>
        <dbReference type="ARBA" id="ARBA00022475"/>
    </source>
</evidence>
<comment type="subcellular location">
    <subcellularLocation>
        <location evidence="1">Cell membrane</location>
        <topology evidence="1">Multi-pass membrane protein</topology>
    </subcellularLocation>
</comment>
<comment type="caution">
    <text evidence="9">The sequence shown here is derived from an EMBL/GenBank/DDBJ whole genome shotgun (WGS) entry which is preliminary data.</text>
</comment>
<evidence type="ECO:0000256" key="3">
    <source>
        <dbReference type="ARBA" id="ARBA00022676"/>
    </source>
</evidence>
<gene>
    <name evidence="9" type="ORF">GQF03_05035</name>
</gene>
<feature type="transmembrane region" description="Helical" evidence="8">
    <location>
        <begin position="380"/>
        <end position="397"/>
    </location>
</feature>
<dbReference type="OrthoDB" id="559425at2"/>
<evidence type="ECO:0008006" key="11">
    <source>
        <dbReference type="Google" id="ProtNLM"/>
    </source>
</evidence>
<keyword evidence="5 8" id="KW-0812">Transmembrane</keyword>
<keyword evidence="3" id="KW-0328">Glycosyltransferase</keyword>
<dbReference type="GO" id="GO:0005886">
    <property type="term" value="C:plasma membrane"/>
    <property type="evidence" value="ECO:0007669"/>
    <property type="project" value="UniProtKB-SubCell"/>
</dbReference>
<feature type="transmembrane region" description="Helical" evidence="8">
    <location>
        <begin position="86"/>
        <end position="107"/>
    </location>
</feature>
<feature type="transmembrane region" description="Helical" evidence="8">
    <location>
        <begin position="285"/>
        <end position="306"/>
    </location>
</feature>
<evidence type="ECO:0000313" key="10">
    <source>
        <dbReference type="Proteomes" id="UP000445696"/>
    </source>
</evidence>
<proteinExistence type="predicted"/>
<dbReference type="PANTHER" id="PTHR33908:SF11">
    <property type="entry name" value="MEMBRANE PROTEIN"/>
    <property type="match status" value="1"/>
</dbReference>
<evidence type="ECO:0000256" key="4">
    <source>
        <dbReference type="ARBA" id="ARBA00022679"/>
    </source>
</evidence>
<dbReference type="GO" id="GO:0016763">
    <property type="term" value="F:pentosyltransferase activity"/>
    <property type="evidence" value="ECO:0007669"/>
    <property type="project" value="TreeGrafter"/>
</dbReference>
<evidence type="ECO:0000313" key="9">
    <source>
        <dbReference type="EMBL" id="MZR21686.1"/>
    </source>
</evidence>
<keyword evidence="6 8" id="KW-1133">Transmembrane helix</keyword>
<feature type="transmembrane region" description="Helical" evidence="8">
    <location>
        <begin position="146"/>
        <end position="163"/>
    </location>
</feature>
<dbReference type="RefSeq" id="WP_161338133.1">
    <property type="nucleotide sequence ID" value="NZ_JBHSDG010000001.1"/>
</dbReference>
<evidence type="ECO:0000256" key="6">
    <source>
        <dbReference type="ARBA" id="ARBA00022989"/>
    </source>
</evidence>
<feature type="transmembrane region" description="Helical" evidence="8">
    <location>
        <begin position="350"/>
        <end position="368"/>
    </location>
</feature>
<dbReference type="InterPro" id="IPR050297">
    <property type="entry name" value="LipidA_mod_glycosyltrf_83"/>
</dbReference>
<sequence>MQRQQNRNIQARHFLALAVVILSSLLIKIINEHSLPYWLDEGYTAWFANLSFHDIWFWLPEIEAHPPVYYSLVRLWGIVEADETGIWHRSLSIFISLLLIATTYVATRKVARYLQIDDAGATLFNSILICFSPVIVWYSIEARPYILLFFAYSLTVLGLISILSDGEDDTLRGWVVFTFGAVLTNWSHHLGGIFSAVLFLSLFAHWTVERKFEKRFFLKILFCTIIVLAVSAPLIVQILKQLLYWQESSWVAEPTLTSFVQIMRRIFGFGYADKYMDVAFGGYSVVWAARIGLGILVSLVSGALVLLGLCKLVQQKKVSLACFFVLSCFAVPVISALISFLGPNIFLERTLLPGLIPYFLLLSISIEYIDKSTFRNAVKALYIVVIGLGLFATLRAAEKEPWDQIMASIDGEARENDVILLLPNDLYLPARLYVDETQLAAKIESVPAEYPAQTFSDFYPDGFPAVPGIRPEDADSIRSLIKGKDRVFLVTREEALFDPNHVTRSVLAEEYASATVKQWDNIHVERFDRR</sequence>
<organism evidence="9 10">
    <name type="scientific">Sneathiella chungangensis</name>
    <dbReference type="NCBI Taxonomy" id="1418234"/>
    <lineage>
        <taxon>Bacteria</taxon>
        <taxon>Pseudomonadati</taxon>
        <taxon>Pseudomonadota</taxon>
        <taxon>Alphaproteobacteria</taxon>
        <taxon>Sneathiellales</taxon>
        <taxon>Sneathiellaceae</taxon>
        <taxon>Sneathiella</taxon>
    </lineage>
</organism>
<dbReference type="PANTHER" id="PTHR33908">
    <property type="entry name" value="MANNOSYLTRANSFERASE YKCB-RELATED"/>
    <property type="match status" value="1"/>
</dbReference>
<feature type="transmembrane region" description="Helical" evidence="8">
    <location>
        <begin position="12"/>
        <end position="30"/>
    </location>
</feature>
<dbReference type="EMBL" id="WTVA01000002">
    <property type="protein sequence ID" value="MZR21686.1"/>
    <property type="molecule type" value="Genomic_DNA"/>
</dbReference>
<dbReference type="GO" id="GO:0009103">
    <property type="term" value="P:lipopolysaccharide biosynthetic process"/>
    <property type="evidence" value="ECO:0007669"/>
    <property type="project" value="UniProtKB-ARBA"/>
</dbReference>
<keyword evidence="10" id="KW-1185">Reference proteome</keyword>
<evidence type="ECO:0000256" key="8">
    <source>
        <dbReference type="SAM" id="Phobius"/>
    </source>
</evidence>
<keyword evidence="4" id="KW-0808">Transferase</keyword>
<keyword evidence="2" id="KW-1003">Cell membrane</keyword>
<evidence type="ECO:0000256" key="7">
    <source>
        <dbReference type="ARBA" id="ARBA00023136"/>
    </source>
</evidence>
<reference evidence="9 10" key="1">
    <citation type="journal article" date="2014" name="Int. J. Syst. Evol. Microbiol.">
        <title>Sneathiella chungangensis sp. nov., isolated from a marine sand, and emended description of the genus Sneathiella.</title>
        <authorList>
            <person name="Siamphan C."/>
            <person name="Kim H."/>
            <person name="Lee J.S."/>
            <person name="Kim W."/>
        </authorList>
    </citation>
    <scope>NUCLEOTIDE SEQUENCE [LARGE SCALE GENOMIC DNA]</scope>
    <source>
        <strain evidence="9 10">KCTC 32476</strain>
    </source>
</reference>